<comment type="subcellular location">
    <subcellularLocation>
        <location evidence="1">Membrane</location>
        <topology evidence="1">Multi-pass membrane protein</topology>
    </subcellularLocation>
</comment>
<dbReference type="InterPro" id="IPR013057">
    <property type="entry name" value="AA_transpt_TM"/>
</dbReference>
<feature type="transmembrane region" description="Helical" evidence="5">
    <location>
        <begin position="424"/>
        <end position="442"/>
    </location>
</feature>
<dbReference type="GO" id="GO:0015179">
    <property type="term" value="F:L-amino acid transmembrane transporter activity"/>
    <property type="evidence" value="ECO:0007669"/>
    <property type="project" value="TreeGrafter"/>
</dbReference>
<feature type="transmembrane region" description="Helical" evidence="5">
    <location>
        <begin position="37"/>
        <end position="59"/>
    </location>
</feature>
<feature type="domain" description="Amino acid transporter transmembrane" evidence="6">
    <location>
        <begin position="13"/>
        <end position="443"/>
    </location>
</feature>
<comment type="caution">
    <text evidence="7">The sequence shown here is derived from an EMBL/GenBank/DDBJ whole genome shotgun (WGS) entry which is preliminary data.</text>
</comment>
<dbReference type="EMBL" id="QUSY01000947">
    <property type="protein sequence ID" value="RHY26642.1"/>
    <property type="molecule type" value="Genomic_DNA"/>
</dbReference>
<proteinExistence type="predicted"/>
<accession>A0A3R6YV85</accession>
<dbReference type="PANTHER" id="PTHR22950:SF349">
    <property type="entry name" value="AMINO ACID TRANSPORTER TRANSMEMBRANE DOMAIN-CONTAINING PROTEIN"/>
    <property type="match status" value="1"/>
</dbReference>
<dbReference type="VEuPathDB" id="FungiDB:H310_12601"/>
<dbReference type="Proteomes" id="UP000285060">
    <property type="component" value="Unassembled WGS sequence"/>
</dbReference>
<feature type="transmembrane region" description="Helical" evidence="5">
    <location>
        <begin position="224"/>
        <end position="253"/>
    </location>
</feature>
<evidence type="ECO:0000256" key="2">
    <source>
        <dbReference type="ARBA" id="ARBA00022692"/>
    </source>
</evidence>
<sequence length="494" mass="53386">MSKPFLTIEDIKMCFSLFCCVYGIGTLGMPGNYARAGYFWATVALVFMAAVNTYATVCMSKVMLEAPKSVRTMGDLGEFVMGCTGRWLMTVSQMLNCILVPIAFLVLGGTMCTIMFPDSYETTTWIIIMGLSLLPVCLIPTLKEGAGAAAAGCLGTVVADAIALYLLVDSMHDQNTAGVSTPKPDPSFKQVATVFGNLALAYGAGIVIPALQRDHSDPTRMPRIIYVTLTIISVFFMTVAITGVSAVGCQIPGNLLFAVAGTKNGFTANRGGVILAMLAMQLHVTIAFAVIMTPGFYILERVIFGLHKYNFALEAVVEAGYDKSDTPAADKDSDCLAVADVSHDIEDHDRDAATYRQPGVYPKIAAMRIIVVAAAVAIACAWEERLLDLLDFAGASCIAMSCMILPMVFYLKHFGNRVSWPEKIWAYFAIIASLVLGAYVTYKSADPLFNPPSGPTPKPKWDDVKFPYCPAGSSYQRITFTNVSYHKNFTSLAL</sequence>
<evidence type="ECO:0000259" key="6">
    <source>
        <dbReference type="Pfam" id="PF01490"/>
    </source>
</evidence>
<dbReference type="AlphaFoldDB" id="A0A3R6YV85"/>
<feature type="transmembrane region" description="Helical" evidence="5">
    <location>
        <begin position="12"/>
        <end position="31"/>
    </location>
</feature>
<feature type="transmembrane region" description="Helical" evidence="5">
    <location>
        <begin position="365"/>
        <end position="386"/>
    </location>
</feature>
<evidence type="ECO:0000256" key="5">
    <source>
        <dbReference type="SAM" id="Phobius"/>
    </source>
</evidence>
<feature type="transmembrane region" description="Helical" evidence="5">
    <location>
        <begin position="392"/>
        <end position="412"/>
    </location>
</feature>
<protein>
    <recommendedName>
        <fullName evidence="6">Amino acid transporter transmembrane domain-containing protein</fullName>
    </recommendedName>
</protein>
<feature type="transmembrane region" description="Helical" evidence="5">
    <location>
        <begin position="95"/>
        <end position="116"/>
    </location>
</feature>
<reference evidence="7 8" key="1">
    <citation type="submission" date="2018-08" db="EMBL/GenBank/DDBJ databases">
        <title>Aphanomyces genome sequencing and annotation.</title>
        <authorList>
            <person name="Minardi D."/>
            <person name="Oidtmann B."/>
            <person name="Van Der Giezen M."/>
            <person name="Studholme D.J."/>
        </authorList>
    </citation>
    <scope>NUCLEOTIDE SEQUENCE [LARGE SCALE GENOMIC DNA]</scope>
    <source>
        <strain evidence="7 8">NJM0002</strain>
    </source>
</reference>
<keyword evidence="3 5" id="KW-1133">Transmembrane helix</keyword>
<keyword evidence="2 5" id="KW-0812">Transmembrane</keyword>
<gene>
    <name evidence="7" type="ORF">DYB32_007432</name>
</gene>
<evidence type="ECO:0000256" key="3">
    <source>
        <dbReference type="ARBA" id="ARBA00022989"/>
    </source>
</evidence>
<feature type="transmembrane region" description="Helical" evidence="5">
    <location>
        <begin position="122"/>
        <end position="142"/>
    </location>
</feature>
<evidence type="ECO:0000313" key="8">
    <source>
        <dbReference type="Proteomes" id="UP000285060"/>
    </source>
</evidence>
<keyword evidence="8" id="KW-1185">Reference proteome</keyword>
<dbReference type="Pfam" id="PF01490">
    <property type="entry name" value="Aa_trans"/>
    <property type="match status" value="1"/>
</dbReference>
<evidence type="ECO:0000256" key="1">
    <source>
        <dbReference type="ARBA" id="ARBA00004141"/>
    </source>
</evidence>
<feature type="transmembrane region" description="Helical" evidence="5">
    <location>
        <begin position="273"/>
        <end position="299"/>
    </location>
</feature>
<dbReference type="GO" id="GO:0005774">
    <property type="term" value="C:vacuolar membrane"/>
    <property type="evidence" value="ECO:0007669"/>
    <property type="project" value="TreeGrafter"/>
</dbReference>
<dbReference type="PANTHER" id="PTHR22950">
    <property type="entry name" value="AMINO ACID TRANSPORTER"/>
    <property type="match status" value="1"/>
</dbReference>
<organism evidence="7 8">
    <name type="scientific">Aphanomyces invadans</name>
    <dbReference type="NCBI Taxonomy" id="157072"/>
    <lineage>
        <taxon>Eukaryota</taxon>
        <taxon>Sar</taxon>
        <taxon>Stramenopiles</taxon>
        <taxon>Oomycota</taxon>
        <taxon>Saprolegniomycetes</taxon>
        <taxon>Saprolegniales</taxon>
        <taxon>Verrucalvaceae</taxon>
        <taxon>Aphanomyces</taxon>
    </lineage>
</organism>
<evidence type="ECO:0000313" key="7">
    <source>
        <dbReference type="EMBL" id="RHY26642.1"/>
    </source>
</evidence>
<keyword evidence="4 5" id="KW-0472">Membrane</keyword>
<name>A0A3R6YV85_9STRA</name>
<feature type="transmembrane region" description="Helical" evidence="5">
    <location>
        <begin position="149"/>
        <end position="168"/>
    </location>
</feature>
<feature type="transmembrane region" description="Helical" evidence="5">
    <location>
        <begin position="188"/>
        <end position="212"/>
    </location>
</feature>
<evidence type="ECO:0000256" key="4">
    <source>
        <dbReference type="ARBA" id="ARBA00023136"/>
    </source>
</evidence>